<protein>
    <submittedName>
        <fullName evidence="1">Uncharacterized protein</fullName>
    </submittedName>
</protein>
<reference evidence="1 2" key="1">
    <citation type="submission" date="2024-10" db="EMBL/GenBank/DDBJ databases">
        <title>The Natural Products Discovery Center: Release of the First 8490 Sequenced Strains for Exploring Actinobacteria Biosynthetic Diversity.</title>
        <authorList>
            <person name="Kalkreuter E."/>
            <person name="Kautsar S.A."/>
            <person name="Yang D."/>
            <person name="Bader C.D."/>
            <person name="Teijaro C.N."/>
            <person name="Fluegel L."/>
            <person name="Davis C.M."/>
            <person name="Simpson J.R."/>
            <person name="Lauterbach L."/>
            <person name="Steele A.D."/>
            <person name="Gui C."/>
            <person name="Meng S."/>
            <person name="Li G."/>
            <person name="Viehrig K."/>
            <person name="Ye F."/>
            <person name="Su P."/>
            <person name="Kiefer A.F."/>
            <person name="Nichols A."/>
            <person name="Cepeda A.J."/>
            <person name="Yan W."/>
            <person name="Fan B."/>
            <person name="Jiang Y."/>
            <person name="Adhikari A."/>
            <person name="Zheng C.-J."/>
            <person name="Schuster L."/>
            <person name="Cowan T.M."/>
            <person name="Smanski M.J."/>
            <person name="Chevrette M.G."/>
            <person name="De Carvalho L.P.S."/>
            <person name="Shen B."/>
        </authorList>
    </citation>
    <scope>NUCLEOTIDE SEQUENCE [LARGE SCALE GENOMIC DNA]</scope>
    <source>
        <strain evidence="1 2">NPDC004045</strain>
    </source>
</reference>
<keyword evidence="2" id="KW-1185">Reference proteome</keyword>
<gene>
    <name evidence="1" type="ORF">ACFYTF_14885</name>
</gene>
<organism evidence="1 2">
    <name type="scientific">Nocardia thailandica</name>
    <dbReference type="NCBI Taxonomy" id="257275"/>
    <lineage>
        <taxon>Bacteria</taxon>
        <taxon>Bacillati</taxon>
        <taxon>Actinomycetota</taxon>
        <taxon>Actinomycetes</taxon>
        <taxon>Mycobacteriales</taxon>
        <taxon>Nocardiaceae</taxon>
        <taxon>Nocardia</taxon>
    </lineage>
</organism>
<evidence type="ECO:0000313" key="1">
    <source>
        <dbReference type="EMBL" id="MFF0544113.1"/>
    </source>
</evidence>
<dbReference type="EMBL" id="JBIAMX010000007">
    <property type="protein sequence ID" value="MFF0544113.1"/>
    <property type="molecule type" value="Genomic_DNA"/>
</dbReference>
<dbReference type="RefSeq" id="WP_387700722.1">
    <property type="nucleotide sequence ID" value="NZ_JBIAMX010000007.1"/>
</dbReference>
<dbReference type="Proteomes" id="UP001601444">
    <property type="component" value="Unassembled WGS sequence"/>
</dbReference>
<sequence length="64" mass="6718">MRTSVAEIEAAARAVPDIEDAAVAQPRGRREAVLFAVTEPSPRKGFVGGAIGASRPRCRVGVRS</sequence>
<comment type="caution">
    <text evidence="1">The sequence shown here is derived from an EMBL/GenBank/DDBJ whole genome shotgun (WGS) entry which is preliminary data.</text>
</comment>
<proteinExistence type="predicted"/>
<accession>A0ABW6PP03</accession>
<name>A0ABW6PP03_9NOCA</name>
<evidence type="ECO:0000313" key="2">
    <source>
        <dbReference type="Proteomes" id="UP001601444"/>
    </source>
</evidence>